<dbReference type="PANTHER" id="PTHR40788:SF1">
    <property type="entry name" value="IPA PROTEIN"/>
    <property type="match status" value="1"/>
</dbReference>
<dbReference type="EMBL" id="JANBVO010000039">
    <property type="protein sequence ID" value="KAJ9136586.1"/>
    <property type="molecule type" value="Genomic_DNA"/>
</dbReference>
<gene>
    <name evidence="2" type="ORF">NKR23_g9694</name>
</gene>
<evidence type="ECO:0000313" key="2">
    <source>
        <dbReference type="EMBL" id="KAJ9136586.1"/>
    </source>
</evidence>
<feature type="compositionally biased region" description="Basic and acidic residues" evidence="1">
    <location>
        <begin position="567"/>
        <end position="586"/>
    </location>
</feature>
<organism evidence="2 3">
    <name type="scientific">Pleurostoma richardsiae</name>
    <dbReference type="NCBI Taxonomy" id="41990"/>
    <lineage>
        <taxon>Eukaryota</taxon>
        <taxon>Fungi</taxon>
        <taxon>Dikarya</taxon>
        <taxon>Ascomycota</taxon>
        <taxon>Pezizomycotina</taxon>
        <taxon>Sordariomycetes</taxon>
        <taxon>Sordariomycetidae</taxon>
        <taxon>Calosphaeriales</taxon>
        <taxon>Pleurostomataceae</taxon>
        <taxon>Pleurostoma</taxon>
    </lineage>
</organism>
<protein>
    <recommendedName>
        <fullName evidence="4">Ipa protein</fullName>
    </recommendedName>
</protein>
<feature type="region of interest" description="Disordered" evidence="1">
    <location>
        <begin position="558"/>
        <end position="615"/>
    </location>
</feature>
<dbReference type="PANTHER" id="PTHR40788">
    <property type="entry name" value="CLR5 DOMAIN-CONTAINING PROTEIN-RELATED"/>
    <property type="match status" value="1"/>
</dbReference>
<evidence type="ECO:0008006" key="4">
    <source>
        <dbReference type="Google" id="ProtNLM"/>
    </source>
</evidence>
<evidence type="ECO:0000313" key="3">
    <source>
        <dbReference type="Proteomes" id="UP001174694"/>
    </source>
</evidence>
<dbReference type="AlphaFoldDB" id="A0AA38RM85"/>
<keyword evidence="3" id="KW-1185">Reference proteome</keyword>
<accession>A0AA38RM85</accession>
<sequence length="711" mass="80547">MADEWSKSNMVRELHGDLVQKYRLHGPKIEELWRSFGKAQRMRCIKAAADDGRVLKNTQDTSMGNVFRVSPEWNLRDLTKPESDLLLRILKHRATQSLSKQFIAGVDGSRGDRDFVLETRGFDINDIEKDFCRFHDDGRYGDPFTFTINQIQEQHLVAIVIGPPRDGYHIPRQPSILILHRQFVFLKNLNSIVGRILEEDSKANPQPERPKKSEEEISAALTRITIQAPPTKLSVPDLLTSARDQRAALEEHLALLSTEPVVLAHAVNSWLHSQPEFVIDEKGRRFPAHTDKSISGAVFEAVHGAIQGAAVWNYITCLLELLESSDTDKVCRVVVLQEISNICHLEYVREQALFKRHVQTGFGSKCFKRISYTNNRAGVAHVTMKGKPEAHTRSNPQLHYMLRLCQTETTASKAVDWMKMLIDLQEAHPEKREMLEEREADALCDLAVIVGFIHDLSPVISMPTLSRKKGQAFVSRFHELDVELNQLKKQVDLREFAAPVTQLLQPGMAEETLNKLDQSVTDMAGTKMGFLYQDLVDDSFSDLQSHLEQLKAKIQDAKTDWQPIKESAPETPEKRVEQRRQKEKTRPSHSSVYEITPRKEPAAAEEGTPPAQTFKVSSSSAEAFSTLFKKSESRGSVNWVAFESAMAELGFSVVPTSGSAFTFFPPSDMGVKKSFTIHRPHKSRIEGYLIPIFARRLMRLYGWGEHTFEVA</sequence>
<comment type="caution">
    <text evidence="2">The sequence shown here is derived from an EMBL/GenBank/DDBJ whole genome shotgun (WGS) entry which is preliminary data.</text>
</comment>
<name>A0AA38RM85_9PEZI</name>
<dbReference type="Proteomes" id="UP001174694">
    <property type="component" value="Unassembled WGS sequence"/>
</dbReference>
<proteinExistence type="predicted"/>
<reference evidence="2" key="1">
    <citation type="submission" date="2022-07" db="EMBL/GenBank/DDBJ databases">
        <title>Fungi with potential for degradation of polypropylene.</title>
        <authorList>
            <person name="Gostincar C."/>
        </authorList>
    </citation>
    <scope>NUCLEOTIDE SEQUENCE</scope>
    <source>
        <strain evidence="2">EXF-13308</strain>
    </source>
</reference>
<evidence type="ECO:0000256" key="1">
    <source>
        <dbReference type="SAM" id="MobiDB-lite"/>
    </source>
</evidence>